<feature type="compositionally biased region" description="Polar residues" evidence="1">
    <location>
        <begin position="114"/>
        <end position="138"/>
    </location>
</feature>
<dbReference type="AlphaFoldDB" id="A0A9Q8L8M7"/>
<organism evidence="2 3">
    <name type="scientific">Passalora fulva</name>
    <name type="common">Tomato leaf mold</name>
    <name type="synonym">Cladosporium fulvum</name>
    <dbReference type="NCBI Taxonomy" id="5499"/>
    <lineage>
        <taxon>Eukaryota</taxon>
        <taxon>Fungi</taxon>
        <taxon>Dikarya</taxon>
        <taxon>Ascomycota</taxon>
        <taxon>Pezizomycotina</taxon>
        <taxon>Dothideomycetes</taxon>
        <taxon>Dothideomycetidae</taxon>
        <taxon>Mycosphaerellales</taxon>
        <taxon>Mycosphaerellaceae</taxon>
        <taxon>Fulvia</taxon>
    </lineage>
</organism>
<dbReference type="EMBL" id="CP090163">
    <property type="protein sequence ID" value="UJO12203.1"/>
    <property type="molecule type" value="Genomic_DNA"/>
</dbReference>
<reference evidence="2" key="2">
    <citation type="journal article" date="2022" name="Microb. Genom.">
        <title>A chromosome-scale genome assembly of the tomato pathogen Cladosporium fulvum reveals a compartmentalized genome architecture and the presence of a dispensable chromosome.</title>
        <authorList>
            <person name="Zaccaron A.Z."/>
            <person name="Chen L.H."/>
            <person name="Samaras A."/>
            <person name="Stergiopoulos I."/>
        </authorList>
    </citation>
    <scope>NUCLEOTIDE SEQUENCE</scope>
    <source>
        <strain evidence="2">Race5_Kim</strain>
    </source>
</reference>
<evidence type="ECO:0000313" key="3">
    <source>
        <dbReference type="Proteomes" id="UP000756132"/>
    </source>
</evidence>
<accession>A0A9Q8L8M7</accession>
<reference evidence="2" key="1">
    <citation type="submission" date="2021-12" db="EMBL/GenBank/DDBJ databases">
        <authorList>
            <person name="Zaccaron A."/>
            <person name="Stergiopoulos I."/>
        </authorList>
    </citation>
    <scope>NUCLEOTIDE SEQUENCE</scope>
    <source>
        <strain evidence="2">Race5_Kim</strain>
    </source>
</reference>
<proteinExistence type="predicted"/>
<dbReference type="GeneID" id="71981964"/>
<dbReference type="OrthoDB" id="10479590at2759"/>
<feature type="compositionally biased region" description="Basic and acidic residues" evidence="1">
    <location>
        <begin position="183"/>
        <end position="200"/>
    </location>
</feature>
<sequence length="242" mass="26787">MYRSIDCTYTQCGPDQSRFSYSVSASVFQPSPEDLRLEKAIEDFATLTLGARPPISGRASTFGGPYSSSEQRRHHYSSSAQDRIQEAPYPGCYTGSANRNLVPRPQDQKGIGYSRSNTAPSAVRSSTSHRSGHGQSRMNKGGYAEYRQPGALVRHSKPREQVWDDAMSLGPEDSVSQVSSRVPRGERRGRTRRREDERSTFSKGTAVPAEGFGGGGYAEGLYGVEEQEGEVEYYPRDITPWQ</sequence>
<feature type="region of interest" description="Disordered" evidence="1">
    <location>
        <begin position="52"/>
        <end position="142"/>
    </location>
</feature>
<keyword evidence="3" id="KW-1185">Reference proteome</keyword>
<dbReference type="KEGG" id="ffu:CLAFUR5_02086"/>
<dbReference type="RefSeq" id="XP_047756569.1">
    <property type="nucleotide sequence ID" value="XM_047901234.1"/>
</dbReference>
<protein>
    <submittedName>
        <fullName evidence="2">Uncharacterized protein</fullName>
    </submittedName>
</protein>
<evidence type="ECO:0000256" key="1">
    <source>
        <dbReference type="SAM" id="MobiDB-lite"/>
    </source>
</evidence>
<gene>
    <name evidence="2" type="ORF">CLAFUR5_02086</name>
</gene>
<evidence type="ECO:0000313" key="2">
    <source>
        <dbReference type="EMBL" id="UJO12203.1"/>
    </source>
</evidence>
<dbReference type="Proteomes" id="UP000756132">
    <property type="component" value="Chromosome 1"/>
</dbReference>
<feature type="region of interest" description="Disordered" evidence="1">
    <location>
        <begin position="167"/>
        <end position="215"/>
    </location>
</feature>
<name>A0A9Q8L8M7_PASFU</name>